<dbReference type="SUPFAM" id="SSF56436">
    <property type="entry name" value="C-type lectin-like"/>
    <property type="match status" value="1"/>
</dbReference>
<keyword evidence="2" id="KW-0964">Secreted</keyword>
<dbReference type="Pfam" id="PF00059">
    <property type="entry name" value="Lectin_C"/>
    <property type="match status" value="1"/>
</dbReference>
<dbReference type="InterPro" id="IPR050111">
    <property type="entry name" value="C-type_lectin/snaclec_domain"/>
</dbReference>
<dbReference type="PANTHER" id="PTHR22803">
    <property type="entry name" value="MANNOSE, PHOSPHOLIPASE, LECTIN RECEPTOR RELATED"/>
    <property type="match status" value="1"/>
</dbReference>
<dbReference type="InterPro" id="IPR016187">
    <property type="entry name" value="CTDL_fold"/>
</dbReference>
<gene>
    <name evidence="6" type="ORF">PODLI_1B018276</name>
</gene>
<protein>
    <recommendedName>
        <fullName evidence="5">C-type lectin domain-containing protein</fullName>
    </recommendedName>
</protein>
<dbReference type="SMART" id="SM00034">
    <property type="entry name" value="CLECT"/>
    <property type="match status" value="1"/>
</dbReference>
<reference evidence="6" key="1">
    <citation type="submission" date="2022-12" db="EMBL/GenBank/DDBJ databases">
        <authorList>
            <person name="Alioto T."/>
            <person name="Alioto T."/>
            <person name="Gomez Garrido J."/>
        </authorList>
    </citation>
    <scope>NUCLEOTIDE SEQUENCE</scope>
</reference>
<dbReference type="AlphaFoldDB" id="A0AA35PGE2"/>
<dbReference type="Gene3D" id="3.10.100.10">
    <property type="entry name" value="Mannose-Binding Protein A, subunit A"/>
    <property type="match status" value="1"/>
</dbReference>
<dbReference type="GO" id="GO:0005576">
    <property type="term" value="C:extracellular region"/>
    <property type="evidence" value="ECO:0007669"/>
    <property type="project" value="UniProtKB-SubCell"/>
</dbReference>
<name>A0AA35PGE2_9SAUR</name>
<dbReference type="InterPro" id="IPR018378">
    <property type="entry name" value="C-type_lectin_CS"/>
</dbReference>
<organism evidence="6 7">
    <name type="scientific">Podarcis lilfordi</name>
    <name type="common">Lilford's wall lizard</name>
    <dbReference type="NCBI Taxonomy" id="74358"/>
    <lineage>
        <taxon>Eukaryota</taxon>
        <taxon>Metazoa</taxon>
        <taxon>Chordata</taxon>
        <taxon>Craniata</taxon>
        <taxon>Vertebrata</taxon>
        <taxon>Euteleostomi</taxon>
        <taxon>Lepidosauria</taxon>
        <taxon>Squamata</taxon>
        <taxon>Bifurcata</taxon>
        <taxon>Unidentata</taxon>
        <taxon>Episquamata</taxon>
        <taxon>Laterata</taxon>
        <taxon>Lacertibaenia</taxon>
        <taxon>Lacertidae</taxon>
        <taxon>Podarcis</taxon>
    </lineage>
</organism>
<keyword evidence="3" id="KW-1015">Disulfide bond</keyword>
<evidence type="ECO:0000256" key="2">
    <source>
        <dbReference type="ARBA" id="ARBA00022525"/>
    </source>
</evidence>
<accession>A0AA35PGE2</accession>
<feature type="transmembrane region" description="Helical" evidence="4">
    <location>
        <begin position="24"/>
        <end position="46"/>
    </location>
</feature>
<keyword evidence="4" id="KW-0812">Transmembrane</keyword>
<dbReference type="PROSITE" id="PS00615">
    <property type="entry name" value="C_TYPE_LECTIN_1"/>
    <property type="match status" value="1"/>
</dbReference>
<evidence type="ECO:0000259" key="5">
    <source>
        <dbReference type="PROSITE" id="PS50041"/>
    </source>
</evidence>
<evidence type="ECO:0000256" key="4">
    <source>
        <dbReference type="SAM" id="Phobius"/>
    </source>
</evidence>
<evidence type="ECO:0000256" key="1">
    <source>
        <dbReference type="ARBA" id="ARBA00004613"/>
    </source>
</evidence>
<evidence type="ECO:0000313" key="7">
    <source>
        <dbReference type="Proteomes" id="UP001178461"/>
    </source>
</evidence>
<keyword evidence="4" id="KW-0472">Membrane</keyword>
<keyword evidence="4" id="KW-1133">Transmembrane helix</keyword>
<feature type="domain" description="C-type lectin" evidence="5">
    <location>
        <begin position="119"/>
        <end position="238"/>
    </location>
</feature>
<dbReference type="PROSITE" id="PS50041">
    <property type="entry name" value="C_TYPE_LECTIN_2"/>
    <property type="match status" value="1"/>
</dbReference>
<proteinExistence type="predicted"/>
<keyword evidence="7" id="KW-1185">Reference proteome</keyword>
<dbReference type="Proteomes" id="UP001178461">
    <property type="component" value="Chromosome 9"/>
</dbReference>
<dbReference type="EMBL" id="OX395134">
    <property type="protein sequence ID" value="CAI5784945.1"/>
    <property type="molecule type" value="Genomic_DNA"/>
</dbReference>
<evidence type="ECO:0000256" key="3">
    <source>
        <dbReference type="ARBA" id="ARBA00023157"/>
    </source>
</evidence>
<sequence>MKNGSSLPSGETLPNEEESYYGEWAVGFLCVLMLSISTVLLVLYYLESQEVAVKINAMQRIREFMVSRNQSFEHMNDSAILNEAQKLLQEVVKIDSKIFELQLSIDAFIERISTGWKQHDGHLYYLDAYETAFFYARRACKNRNATLTPITTASEETFVESLSKASKQSVWIGLLKDGKSWKWIDGKTPFRTSFWESGQPNPWSPLREDCVEIPMNCATPGNCWNSVSCDERKAAVCRVSPDERWMT</sequence>
<dbReference type="InterPro" id="IPR001304">
    <property type="entry name" value="C-type_lectin-like"/>
</dbReference>
<evidence type="ECO:0000313" key="6">
    <source>
        <dbReference type="EMBL" id="CAI5784945.1"/>
    </source>
</evidence>
<comment type="subcellular location">
    <subcellularLocation>
        <location evidence="1">Secreted</location>
    </subcellularLocation>
</comment>
<dbReference type="InterPro" id="IPR016186">
    <property type="entry name" value="C-type_lectin-like/link_sf"/>
</dbReference>